<sequence length="126" mass="14411">MEHQRVFKPPARSVTTSNLHPTGIPANVKLNVRTFKNLPYSLGARGARGRPVPSTPEPRDDHKEYVVLKVQTIRVLRIHYHHDGSGVAMLISVQQFVAQFTHLPQRFCSRPHGLKEADICRIFRPW</sequence>
<comment type="caution">
    <text evidence="2">The sequence shown here is derived from an EMBL/GenBank/DDBJ whole genome shotgun (WGS) entry which is preliminary data.</text>
</comment>
<dbReference type="Proteomes" id="UP000821853">
    <property type="component" value="Chromosome 4"/>
</dbReference>
<evidence type="ECO:0000256" key="1">
    <source>
        <dbReference type="SAM" id="MobiDB-lite"/>
    </source>
</evidence>
<keyword evidence="3" id="KW-1185">Reference proteome</keyword>
<gene>
    <name evidence="2" type="ORF">HPB48_016248</name>
</gene>
<feature type="region of interest" description="Disordered" evidence="1">
    <location>
        <begin position="1"/>
        <end position="20"/>
    </location>
</feature>
<dbReference type="VEuPathDB" id="VectorBase:HLOH_050723"/>
<evidence type="ECO:0000313" key="3">
    <source>
        <dbReference type="Proteomes" id="UP000821853"/>
    </source>
</evidence>
<dbReference type="AlphaFoldDB" id="A0A9J6GHK4"/>
<organism evidence="2 3">
    <name type="scientific">Haemaphysalis longicornis</name>
    <name type="common">Bush tick</name>
    <dbReference type="NCBI Taxonomy" id="44386"/>
    <lineage>
        <taxon>Eukaryota</taxon>
        <taxon>Metazoa</taxon>
        <taxon>Ecdysozoa</taxon>
        <taxon>Arthropoda</taxon>
        <taxon>Chelicerata</taxon>
        <taxon>Arachnida</taxon>
        <taxon>Acari</taxon>
        <taxon>Parasitiformes</taxon>
        <taxon>Ixodida</taxon>
        <taxon>Ixodoidea</taxon>
        <taxon>Ixodidae</taxon>
        <taxon>Haemaphysalinae</taxon>
        <taxon>Haemaphysalis</taxon>
    </lineage>
</organism>
<protein>
    <submittedName>
        <fullName evidence="2">Uncharacterized protein</fullName>
    </submittedName>
</protein>
<dbReference type="EMBL" id="JABSTR010000006">
    <property type="protein sequence ID" value="KAH9374000.1"/>
    <property type="molecule type" value="Genomic_DNA"/>
</dbReference>
<accession>A0A9J6GHK4</accession>
<dbReference type="OrthoDB" id="10457926at2759"/>
<name>A0A9J6GHK4_HAELO</name>
<evidence type="ECO:0000313" key="2">
    <source>
        <dbReference type="EMBL" id="KAH9374000.1"/>
    </source>
</evidence>
<reference evidence="2 3" key="1">
    <citation type="journal article" date="2020" name="Cell">
        <title>Large-Scale Comparative Analyses of Tick Genomes Elucidate Their Genetic Diversity and Vector Capacities.</title>
        <authorList>
            <consortium name="Tick Genome and Microbiome Consortium (TIGMIC)"/>
            <person name="Jia N."/>
            <person name="Wang J."/>
            <person name="Shi W."/>
            <person name="Du L."/>
            <person name="Sun Y."/>
            <person name="Zhan W."/>
            <person name="Jiang J.F."/>
            <person name="Wang Q."/>
            <person name="Zhang B."/>
            <person name="Ji P."/>
            <person name="Bell-Sakyi L."/>
            <person name="Cui X.M."/>
            <person name="Yuan T.T."/>
            <person name="Jiang B.G."/>
            <person name="Yang W.F."/>
            <person name="Lam T.T."/>
            <person name="Chang Q.C."/>
            <person name="Ding S.J."/>
            <person name="Wang X.J."/>
            <person name="Zhu J.G."/>
            <person name="Ruan X.D."/>
            <person name="Zhao L."/>
            <person name="Wei J.T."/>
            <person name="Ye R.Z."/>
            <person name="Que T.C."/>
            <person name="Du C.H."/>
            <person name="Zhou Y.H."/>
            <person name="Cheng J.X."/>
            <person name="Dai P.F."/>
            <person name="Guo W.B."/>
            <person name="Han X.H."/>
            <person name="Huang E.J."/>
            <person name="Li L.F."/>
            <person name="Wei W."/>
            <person name="Gao Y.C."/>
            <person name="Liu J.Z."/>
            <person name="Shao H.Z."/>
            <person name="Wang X."/>
            <person name="Wang C.C."/>
            <person name="Yang T.C."/>
            <person name="Huo Q.B."/>
            <person name="Li W."/>
            <person name="Chen H.Y."/>
            <person name="Chen S.E."/>
            <person name="Zhou L.G."/>
            <person name="Ni X.B."/>
            <person name="Tian J.H."/>
            <person name="Sheng Y."/>
            <person name="Liu T."/>
            <person name="Pan Y.S."/>
            <person name="Xia L.Y."/>
            <person name="Li J."/>
            <person name="Zhao F."/>
            <person name="Cao W.C."/>
        </authorList>
    </citation>
    <scope>NUCLEOTIDE SEQUENCE [LARGE SCALE GENOMIC DNA]</scope>
    <source>
        <strain evidence="2">HaeL-2018</strain>
    </source>
</reference>
<proteinExistence type="predicted"/>